<reference evidence="4 5" key="1">
    <citation type="submission" date="2018-01" db="EMBL/GenBank/DDBJ databases">
        <title>The draft genome sequence of Halioglobus japonicus S1-36.</title>
        <authorList>
            <person name="Du Z.-J."/>
            <person name="Shi M.-J."/>
        </authorList>
    </citation>
    <scope>NUCLEOTIDE SEQUENCE [LARGE SCALE GENOMIC DNA]</scope>
    <source>
        <strain evidence="4 5">S1-36</strain>
    </source>
</reference>
<dbReference type="GO" id="GO:0000160">
    <property type="term" value="P:phosphorelay signal transduction system"/>
    <property type="evidence" value="ECO:0007669"/>
    <property type="project" value="InterPro"/>
</dbReference>
<comment type="caution">
    <text evidence="4">The sequence shown here is derived from an EMBL/GenBank/DDBJ whole genome shotgun (WGS) entry which is preliminary data.</text>
</comment>
<evidence type="ECO:0000259" key="3">
    <source>
        <dbReference type="PROSITE" id="PS50110"/>
    </source>
</evidence>
<gene>
    <name evidence="4" type="ORF">C0029_06575</name>
</gene>
<organism evidence="4 5">
    <name type="scientific">Halioglobus japonicus</name>
    <dbReference type="NCBI Taxonomy" id="930805"/>
    <lineage>
        <taxon>Bacteria</taxon>
        <taxon>Pseudomonadati</taxon>
        <taxon>Pseudomonadota</taxon>
        <taxon>Gammaproteobacteria</taxon>
        <taxon>Cellvibrionales</taxon>
        <taxon>Halieaceae</taxon>
        <taxon>Halioglobus</taxon>
    </lineage>
</organism>
<evidence type="ECO:0000313" key="4">
    <source>
        <dbReference type="EMBL" id="PLW86109.1"/>
    </source>
</evidence>
<dbReference type="Proteomes" id="UP000235162">
    <property type="component" value="Unassembled WGS sequence"/>
</dbReference>
<name>A0AAP8MED1_9GAMM</name>
<feature type="domain" description="Response regulatory" evidence="3">
    <location>
        <begin position="5"/>
        <end position="121"/>
    </location>
</feature>
<sequence>MPMAKIMVVDDSATLRHMVVHVLREAGHEISQAESAEQALSRIESFAPELVLTDLYMCGLDGIELAREIRTIPGYRDTPILVLSTDSSMAVKQRGKANGVNGWIAKPFDPEILQGVVQKVLH</sequence>
<dbReference type="Gene3D" id="3.40.50.2300">
    <property type="match status" value="1"/>
</dbReference>
<evidence type="ECO:0000256" key="2">
    <source>
        <dbReference type="PROSITE-ProRule" id="PRU00169"/>
    </source>
</evidence>
<dbReference type="PANTHER" id="PTHR44591:SF25">
    <property type="entry name" value="CHEMOTAXIS TWO-COMPONENT RESPONSE REGULATOR"/>
    <property type="match status" value="1"/>
</dbReference>
<dbReference type="InterPro" id="IPR001789">
    <property type="entry name" value="Sig_transdc_resp-reg_receiver"/>
</dbReference>
<dbReference type="EMBL" id="PKUR01000002">
    <property type="protein sequence ID" value="PLW86109.1"/>
    <property type="molecule type" value="Genomic_DNA"/>
</dbReference>
<dbReference type="SMART" id="SM00448">
    <property type="entry name" value="REC"/>
    <property type="match status" value="1"/>
</dbReference>
<keyword evidence="1 2" id="KW-0597">Phosphoprotein</keyword>
<dbReference type="InterPro" id="IPR050595">
    <property type="entry name" value="Bact_response_regulator"/>
</dbReference>
<dbReference type="InterPro" id="IPR011006">
    <property type="entry name" value="CheY-like_superfamily"/>
</dbReference>
<dbReference type="Pfam" id="PF00072">
    <property type="entry name" value="Response_reg"/>
    <property type="match status" value="1"/>
</dbReference>
<dbReference type="PANTHER" id="PTHR44591">
    <property type="entry name" value="STRESS RESPONSE REGULATOR PROTEIN 1"/>
    <property type="match status" value="1"/>
</dbReference>
<evidence type="ECO:0000313" key="5">
    <source>
        <dbReference type="Proteomes" id="UP000235162"/>
    </source>
</evidence>
<accession>A0AAP8MED1</accession>
<evidence type="ECO:0000256" key="1">
    <source>
        <dbReference type="ARBA" id="ARBA00022553"/>
    </source>
</evidence>
<proteinExistence type="predicted"/>
<dbReference type="AlphaFoldDB" id="A0AAP8MED1"/>
<keyword evidence="5" id="KW-1185">Reference proteome</keyword>
<dbReference type="SUPFAM" id="SSF52172">
    <property type="entry name" value="CheY-like"/>
    <property type="match status" value="1"/>
</dbReference>
<dbReference type="PROSITE" id="PS50110">
    <property type="entry name" value="RESPONSE_REGULATORY"/>
    <property type="match status" value="1"/>
</dbReference>
<protein>
    <submittedName>
        <fullName evidence="4">Response regulator</fullName>
    </submittedName>
</protein>
<feature type="modified residue" description="4-aspartylphosphate" evidence="2">
    <location>
        <position position="54"/>
    </location>
</feature>